<dbReference type="Proteomes" id="UP000045706">
    <property type="component" value="Unassembled WGS sequence"/>
</dbReference>
<name>A0A0G4L2I0_VERLO</name>
<feature type="transmembrane region" description="Helical" evidence="2">
    <location>
        <begin position="12"/>
        <end position="31"/>
    </location>
</feature>
<sequence>MLLSSSQVSALITTFIIISCTTALFLSGYVLQQRTVSQLRAAIRQHPLNPSPRPNLPDRFRSTTTELDDGTIIVLESEAQAEANQRDPVIVEVRPSIPDPAAAAAPAPPQQQQQKVLAPSPHDELAAELRAARTSLEAARDLSERERNVRLLSEKNQLNPDPSAEDQKPISLAQRRRLIKEELFRLSHDDKPVHYQRRLH</sequence>
<accession>A0A0G4L2I0</accession>
<evidence type="ECO:0000313" key="5">
    <source>
        <dbReference type="Proteomes" id="UP000044602"/>
    </source>
</evidence>
<dbReference type="AlphaFoldDB" id="A0A0G4L2I0"/>
<evidence type="ECO:0000256" key="2">
    <source>
        <dbReference type="SAM" id="Phobius"/>
    </source>
</evidence>
<keyword evidence="2" id="KW-0472">Membrane</keyword>
<reference evidence="5 6" key="1">
    <citation type="submission" date="2015-05" db="EMBL/GenBank/DDBJ databases">
        <authorList>
            <person name="Fogelqvist Johan"/>
        </authorList>
    </citation>
    <scope>NUCLEOTIDE SEQUENCE [LARGE SCALE GENOMIC DNA]</scope>
    <source>
        <strain evidence="3">VL1</strain>
        <strain evidence="4">VL2</strain>
    </source>
</reference>
<keyword evidence="2" id="KW-1133">Transmembrane helix</keyword>
<organism evidence="3 5">
    <name type="scientific">Verticillium longisporum</name>
    <name type="common">Verticillium dahliae var. longisporum</name>
    <dbReference type="NCBI Taxonomy" id="100787"/>
    <lineage>
        <taxon>Eukaryota</taxon>
        <taxon>Fungi</taxon>
        <taxon>Dikarya</taxon>
        <taxon>Ascomycota</taxon>
        <taxon>Pezizomycotina</taxon>
        <taxon>Sordariomycetes</taxon>
        <taxon>Hypocreomycetidae</taxon>
        <taxon>Glomerellales</taxon>
        <taxon>Plectosphaerellaceae</taxon>
        <taxon>Verticillium</taxon>
    </lineage>
</organism>
<keyword evidence="5" id="KW-1185">Reference proteome</keyword>
<dbReference type="Proteomes" id="UP000044602">
    <property type="component" value="Unassembled WGS sequence"/>
</dbReference>
<evidence type="ECO:0000313" key="4">
    <source>
        <dbReference type="EMBL" id="CRK24863.1"/>
    </source>
</evidence>
<evidence type="ECO:0000256" key="1">
    <source>
        <dbReference type="SAM" id="MobiDB-lite"/>
    </source>
</evidence>
<evidence type="ECO:0000313" key="3">
    <source>
        <dbReference type="EMBL" id="CRK15905.1"/>
    </source>
</evidence>
<dbReference type="EMBL" id="CVQH01007002">
    <property type="protein sequence ID" value="CRK15905.1"/>
    <property type="molecule type" value="Genomic_DNA"/>
</dbReference>
<proteinExistence type="predicted"/>
<protein>
    <submittedName>
        <fullName evidence="3">Uncharacterized protein</fullName>
    </submittedName>
</protein>
<dbReference type="EMBL" id="CVQI01016780">
    <property type="protein sequence ID" value="CRK24863.1"/>
    <property type="molecule type" value="Genomic_DNA"/>
</dbReference>
<keyword evidence="2" id="KW-0812">Transmembrane</keyword>
<evidence type="ECO:0000313" key="6">
    <source>
        <dbReference type="Proteomes" id="UP000045706"/>
    </source>
</evidence>
<gene>
    <name evidence="3" type="ORF">BN1708_011590</name>
    <name evidence="4" type="ORF">BN1723_013388</name>
</gene>
<feature type="region of interest" description="Disordered" evidence="1">
    <location>
        <begin position="151"/>
        <end position="171"/>
    </location>
</feature>